<dbReference type="InterPro" id="IPR037171">
    <property type="entry name" value="NagB/RpiA_transferase-like"/>
</dbReference>
<dbReference type="GO" id="GO:0030272">
    <property type="term" value="F:5-formyltetrahydrofolate cyclo-ligase activity"/>
    <property type="evidence" value="ECO:0007669"/>
    <property type="project" value="TreeGrafter"/>
</dbReference>
<dbReference type="NCBIfam" id="TIGR02727">
    <property type="entry name" value="MTHFS_bact"/>
    <property type="match status" value="1"/>
</dbReference>
<dbReference type="GO" id="GO:0005524">
    <property type="term" value="F:ATP binding"/>
    <property type="evidence" value="ECO:0007669"/>
    <property type="project" value="UniProtKB-KW"/>
</dbReference>
<dbReference type="GO" id="GO:0035999">
    <property type="term" value="P:tetrahydrofolate interconversion"/>
    <property type="evidence" value="ECO:0007669"/>
    <property type="project" value="TreeGrafter"/>
</dbReference>
<sequence>MPVVEPTSASVDDVRGEMLARRQALAADVVARSSAVVVERLRGLQEVREARTIGAYLGVRGEVDPSALCDDEGLDVALPVTTPGEPLRFVVPAGPLLDGPFGIRQPGDGREVTPDDLDLVLIPVVVADELGNRVGHGAGFYDRTFARDRGADRARPLLIGLCHAFQVVPRLEARSWDVPLDLVVTEVGLVRPGM</sequence>
<dbReference type="Pfam" id="PF01812">
    <property type="entry name" value="5-FTHF_cyc-lig"/>
    <property type="match status" value="1"/>
</dbReference>
<dbReference type="InterPro" id="IPR024185">
    <property type="entry name" value="FTHF_cligase-like_sf"/>
</dbReference>
<evidence type="ECO:0000313" key="4">
    <source>
        <dbReference type="EMBL" id="SUZ82520.1"/>
    </source>
</evidence>
<keyword evidence="2" id="KW-0547">Nucleotide-binding</keyword>
<dbReference type="SUPFAM" id="SSF100950">
    <property type="entry name" value="NagB/RpiA/CoA transferase-like"/>
    <property type="match status" value="1"/>
</dbReference>
<dbReference type="InterPro" id="IPR002698">
    <property type="entry name" value="FTHF_cligase"/>
</dbReference>
<accession>A0A381QTR4</accession>
<proteinExistence type="inferred from homology"/>
<keyword evidence="3" id="KW-0067">ATP-binding</keyword>
<comment type="similarity">
    <text evidence="1">Belongs to the 5-formyltetrahydrofolate cyclo-ligase family.</text>
</comment>
<dbReference type="Gene3D" id="3.40.50.10420">
    <property type="entry name" value="NagB/RpiA/CoA transferase-like"/>
    <property type="match status" value="1"/>
</dbReference>
<dbReference type="GO" id="GO:0009396">
    <property type="term" value="P:folic acid-containing compound biosynthetic process"/>
    <property type="evidence" value="ECO:0007669"/>
    <property type="project" value="TreeGrafter"/>
</dbReference>
<evidence type="ECO:0008006" key="5">
    <source>
        <dbReference type="Google" id="ProtNLM"/>
    </source>
</evidence>
<dbReference type="PANTHER" id="PTHR23407">
    <property type="entry name" value="ATPASE INHIBITOR/5-FORMYLTETRAHYDROFOLATE CYCLO-LIGASE"/>
    <property type="match status" value="1"/>
</dbReference>
<evidence type="ECO:0000256" key="1">
    <source>
        <dbReference type="ARBA" id="ARBA00010638"/>
    </source>
</evidence>
<dbReference type="AlphaFoldDB" id="A0A381QTR4"/>
<organism evidence="4">
    <name type="scientific">marine metagenome</name>
    <dbReference type="NCBI Taxonomy" id="408172"/>
    <lineage>
        <taxon>unclassified sequences</taxon>
        <taxon>metagenomes</taxon>
        <taxon>ecological metagenomes</taxon>
    </lineage>
</organism>
<evidence type="ECO:0000256" key="2">
    <source>
        <dbReference type="ARBA" id="ARBA00022741"/>
    </source>
</evidence>
<dbReference type="PANTHER" id="PTHR23407:SF1">
    <property type="entry name" value="5-FORMYLTETRAHYDROFOLATE CYCLO-LIGASE"/>
    <property type="match status" value="1"/>
</dbReference>
<reference evidence="4" key="1">
    <citation type="submission" date="2018-05" db="EMBL/GenBank/DDBJ databases">
        <authorList>
            <person name="Lanie J.A."/>
            <person name="Ng W.-L."/>
            <person name="Kazmierczak K.M."/>
            <person name="Andrzejewski T.M."/>
            <person name="Davidsen T.M."/>
            <person name="Wayne K.J."/>
            <person name="Tettelin H."/>
            <person name="Glass J.I."/>
            <person name="Rusch D."/>
            <person name="Podicherti R."/>
            <person name="Tsui H.-C.T."/>
            <person name="Winkler M.E."/>
        </authorList>
    </citation>
    <scope>NUCLEOTIDE SEQUENCE</scope>
</reference>
<name>A0A381QTR4_9ZZZZ</name>
<protein>
    <recommendedName>
        <fullName evidence="5">5-formyltetrahydrofolate cyclo-ligase</fullName>
    </recommendedName>
</protein>
<gene>
    <name evidence="4" type="ORF">METZ01_LOCUS35374</name>
</gene>
<dbReference type="PIRSF" id="PIRSF006806">
    <property type="entry name" value="FTHF_cligase"/>
    <property type="match status" value="1"/>
</dbReference>
<dbReference type="EMBL" id="UINC01001511">
    <property type="protein sequence ID" value="SUZ82520.1"/>
    <property type="molecule type" value="Genomic_DNA"/>
</dbReference>
<evidence type="ECO:0000256" key="3">
    <source>
        <dbReference type="ARBA" id="ARBA00022840"/>
    </source>
</evidence>